<proteinExistence type="predicted"/>
<reference evidence="1" key="2">
    <citation type="journal article" date="2015" name="Fish Shellfish Immunol.">
        <title>Early steps in the European eel (Anguilla anguilla)-Vibrio vulnificus interaction in the gills: Role of the RtxA13 toxin.</title>
        <authorList>
            <person name="Callol A."/>
            <person name="Pajuelo D."/>
            <person name="Ebbesson L."/>
            <person name="Teles M."/>
            <person name="MacKenzie S."/>
            <person name="Amaro C."/>
        </authorList>
    </citation>
    <scope>NUCLEOTIDE SEQUENCE</scope>
</reference>
<reference evidence="1" key="1">
    <citation type="submission" date="2014-11" db="EMBL/GenBank/DDBJ databases">
        <authorList>
            <person name="Amaro Gonzalez C."/>
        </authorList>
    </citation>
    <scope>NUCLEOTIDE SEQUENCE</scope>
</reference>
<sequence length="49" mass="5435">MWRMNSTADRDSGTVQICSTAELPGSLMTASNVLCHIFCRIDGTPDYRL</sequence>
<dbReference type="EMBL" id="GBXM01083162">
    <property type="protein sequence ID" value="JAH25415.1"/>
    <property type="molecule type" value="Transcribed_RNA"/>
</dbReference>
<evidence type="ECO:0000313" key="1">
    <source>
        <dbReference type="EMBL" id="JAH25415.1"/>
    </source>
</evidence>
<organism evidence="1">
    <name type="scientific">Anguilla anguilla</name>
    <name type="common">European freshwater eel</name>
    <name type="synonym">Muraena anguilla</name>
    <dbReference type="NCBI Taxonomy" id="7936"/>
    <lineage>
        <taxon>Eukaryota</taxon>
        <taxon>Metazoa</taxon>
        <taxon>Chordata</taxon>
        <taxon>Craniata</taxon>
        <taxon>Vertebrata</taxon>
        <taxon>Euteleostomi</taxon>
        <taxon>Actinopterygii</taxon>
        <taxon>Neopterygii</taxon>
        <taxon>Teleostei</taxon>
        <taxon>Anguilliformes</taxon>
        <taxon>Anguillidae</taxon>
        <taxon>Anguilla</taxon>
    </lineage>
</organism>
<accession>A0A0E9RAB5</accession>
<name>A0A0E9RAB5_ANGAN</name>
<dbReference type="AlphaFoldDB" id="A0A0E9RAB5"/>
<protein>
    <submittedName>
        <fullName evidence="1">Uncharacterized protein</fullName>
    </submittedName>
</protein>